<keyword evidence="9" id="KW-1185">Reference proteome</keyword>
<evidence type="ECO:0000256" key="6">
    <source>
        <dbReference type="SAM" id="Phobius"/>
    </source>
</evidence>
<feature type="transmembrane region" description="Helical" evidence="6">
    <location>
        <begin position="92"/>
        <end position="111"/>
    </location>
</feature>
<feature type="transmembrane region" description="Helical" evidence="6">
    <location>
        <begin position="221"/>
        <end position="240"/>
    </location>
</feature>
<dbReference type="PANTHER" id="PTHR23501:SF94">
    <property type="entry name" value="MAJOR FACILITATOR SUPERFAMILY (MFS) PROFILE DOMAIN-CONTAINING PROTEIN"/>
    <property type="match status" value="1"/>
</dbReference>
<dbReference type="InterPro" id="IPR001958">
    <property type="entry name" value="Tet-R_TetA/multi-R_MdtG-like"/>
</dbReference>
<dbReference type="PROSITE" id="PS50850">
    <property type="entry name" value="MFS"/>
    <property type="match status" value="1"/>
</dbReference>
<name>A0A6A6P4Z2_9PEZI</name>
<keyword evidence="3 6" id="KW-1133">Transmembrane helix</keyword>
<dbReference type="Gene3D" id="1.20.1250.20">
    <property type="entry name" value="MFS general substrate transporter like domains"/>
    <property type="match status" value="1"/>
</dbReference>
<feature type="transmembrane region" description="Helical" evidence="6">
    <location>
        <begin position="292"/>
        <end position="315"/>
    </location>
</feature>
<evidence type="ECO:0000259" key="7">
    <source>
        <dbReference type="PROSITE" id="PS50850"/>
    </source>
</evidence>
<feature type="domain" description="Major facilitator superfamily (MFS) profile" evidence="7">
    <location>
        <begin position="26"/>
        <end position="514"/>
    </location>
</feature>
<feature type="compositionally biased region" description="Basic and acidic residues" evidence="5">
    <location>
        <begin position="546"/>
        <end position="572"/>
    </location>
</feature>
<dbReference type="GO" id="GO:0005886">
    <property type="term" value="C:plasma membrane"/>
    <property type="evidence" value="ECO:0007669"/>
    <property type="project" value="TreeGrafter"/>
</dbReference>
<feature type="transmembrane region" description="Helical" evidence="6">
    <location>
        <begin position="60"/>
        <end position="80"/>
    </location>
</feature>
<organism evidence="8 9">
    <name type="scientific">Lineolata rhizophorae</name>
    <dbReference type="NCBI Taxonomy" id="578093"/>
    <lineage>
        <taxon>Eukaryota</taxon>
        <taxon>Fungi</taxon>
        <taxon>Dikarya</taxon>
        <taxon>Ascomycota</taxon>
        <taxon>Pezizomycotina</taxon>
        <taxon>Dothideomycetes</taxon>
        <taxon>Dothideomycetes incertae sedis</taxon>
        <taxon>Lineolatales</taxon>
        <taxon>Lineolataceae</taxon>
        <taxon>Lineolata</taxon>
    </lineage>
</organism>
<evidence type="ECO:0000256" key="2">
    <source>
        <dbReference type="ARBA" id="ARBA00022692"/>
    </source>
</evidence>
<evidence type="ECO:0000313" key="9">
    <source>
        <dbReference type="Proteomes" id="UP000799766"/>
    </source>
</evidence>
<dbReference type="EMBL" id="MU001677">
    <property type="protein sequence ID" value="KAF2458812.1"/>
    <property type="molecule type" value="Genomic_DNA"/>
</dbReference>
<keyword evidence="4 6" id="KW-0472">Membrane</keyword>
<evidence type="ECO:0000313" key="8">
    <source>
        <dbReference type="EMBL" id="KAF2458812.1"/>
    </source>
</evidence>
<feature type="transmembrane region" description="Helical" evidence="6">
    <location>
        <begin position="491"/>
        <end position="510"/>
    </location>
</feature>
<keyword evidence="2 6" id="KW-0812">Transmembrane</keyword>
<dbReference type="SUPFAM" id="SSF103473">
    <property type="entry name" value="MFS general substrate transporter"/>
    <property type="match status" value="1"/>
</dbReference>
<dbReference type="InterPro" id="IPR011701">
    <property type="entry name" value="MFS"/>
</dbReference>
<feature type="transmembrane region" description="Helical" evidence="6">
    <location>
        <begin position="416"/>
        <end position="439"/>
    </location>
</feature>
<dbReference type="AlphaFoldDB" id="A0A6A6P4Z2"/>
<feature type="transmembrane region" description="Helical" evidence="6">
    <location>
        <begin position="385"/>
        <end position="404"/>
    </location>
</feature>
<dbReference type="InterPro" id="IPR020846">
    <property type="entry name" value="MFS_dom"/>
</dbReference>
<comment type="subcellular location">
    <subcellularLocation>
        <location evidence="1">Membrane</location>
        <topology evidence="1">Multi-pass membrane protein</topology>
    </subcellularLocation>
</comment>
<dbReference type="PRINTS" id="PR01035">
    <property type="entry name" value="TCRTETA"/>
</dbReference>
<dbReference type="Proteomes" id="UP000799766">
    <property type="component" value="Unassembled WGS sequence"/>
</dbReference>
<evidence type="ECO:0000256" key="1">
    <source>
        <dbReference type="ARBA" id="ARBA00004141"/>
    </source>
</evidence>
<feature type="transmembrane region" description="Helical" evidence="6">
    <location>
        <begin position="327"/>
        <end position="347"/>
    </location>
</feature>
<dbReference type="GO" id="GO:0022857">
    <property type="term" value="F:transmembrane transporter activity"/>
    <property type="evidence" value="ECO:0007669"/>
    <property type="project" value="InterPro"/>
</dbReference>
<dbReference type="PANTHER" id="PTHR23501">
    <property type="entry name" value="MAJOR FACILITATOR SUPERFAMILY"/>
    <property type="match status" value="1"/>
</dbReference>
<feature type="transmembrane region" description="Helical" evidence="6">
    <location>
        <begin position="354"/>
        <end position="373"/>
    </location>
</feature>
<feature type="transmembrane region" description="Helical" evidence="6">
    <location>
        <begin position="150"/>
        <end position="168"/>
    </location>
</feature>
<sequence>MSPQRKGIPTASAGPRWRPHAHEKLVFLCVSLISFVVALDATVIVPALPTLASALHCTSAQTFWIGTAYLLTYATFQPFISALSDVFGRRSGLLSSVILFSMGTLFCSFAHAIEFMLVGRAVQGIGGGGIVSMTLIILTDIVPLRQRPRYIGYVQGAWAIGTISGPVIGGAVTEHSTWRWMFYINYPFCIIGLLMTPLLVRFNRPFLSTEQKWQRIDPIGSVLFTGGTISFLMGITWGGIPGGFPWHSWRTILPITVGAATIMIAIFWEILYASDPIVRPKLFNSKSAVATYLTTTIQGLLLYATIYYVSFYLQIVEDLSPLLNGVALIPAMGGLMPSSVLVGILVSKFGHLRWAIWGGWALTTASTGLLMLLRVDTGAKVWCPILFGVGLGHGFLLTGHNVAVQALASPRDASYAAALYSFVRSVGICFGVALGGAVFQNALIGYLGPADLDLDIANDPRMLESVLAGIRTDPEKTDLVVSAFGAAYRDLFGVLTGVAGLGLLLSLVIGKMDMNKELSSEHTGESELRAFSSLGGEMPQSGPGRSRSDNDSPKPDEVARPDQARPAAHDADEITVATKA</sequence>
<protein>
    <submittedName>
        <fullName evidence="8">Major facilitator superfamily domain-containing protein</fullName>
    </submittedName>
</protein>
<evidence type="ECO:0000256" key="3">
    <source>
        <dbReference type="ARBA" id="ARBA00022989"/>
    </source>
</evidence>
<gene>
    <name evidence="8" type="ORF">BDY21DRAFT_385243</name>
</gene>
<reference evidence="8" key="1">
    <citation type="journal article" date="2020" name="Stud. Mycol.">
        <title>101 Dothideomycetes genomes: a test case for predicting lifestyles and emergence of pathogens.</title>
        <authorList>
            <person name="Haridas S."/>
            <person name="Albert R."/>
            <person name="Binder M."/>
            <person name="Bloem J."/>
            <person name="Labutti K."/>
            <person name="Salamov A."/>
            <person name="Andreopoulos B."/>
            <person name="Baker S."/>
            <person name="Barry K."/>
            <person name="Bills G."/>
            <person name="Bluhm B."/>
            <person name="Cannon C."/>
            <person name="Castanera R."/>
            <person name="Culley D."/>
            <person name="Daum C."/>
            <person name="Ezra D."/>
            <person name="Gonzalez J."/>
            <person name="Henrissat B."/>
            <person name="Kuo A."/>
            <person name="Liang C."/>
            <person name="Lipzen A."/>
            <person name="Lutzoni F."/>
            <person name="Magnuson J."/>
            <person name="Mondo S."/>
            <person name="Nolan M."/>
            <person name="Ohm R."/>
            <person name="Pangilinan J."/>
            <person name="Park H.-J."/>
            <person name="Ramirez L."/>
            <person name="Alfaro M."/>
            <person name="Sun H."/>
            <person name="Tritt A."/>
            <person name="Yoshinaga Y."/>
            <person name="Zwiers L.-H."/>
            <person name="Turgeon B."/>
            <person name="Goodwin S."/>
            <person name="Spatafora J."/>
            <person name="Crous P."/>
            <person name="Grigoriev I."/>
        </authorList>
    </citation>
    <scope>NUCLEOTIDE SEQUENCE</scope>
    <source>
        <strain evidence="8">ATCC 16933</strain>
    </source>
</reference>
<evidence type="ECO:0000256" key="4">
    <source>
        <dbReference type="ARBA" id="ARBA00023136"/>
    </source>
</evidence>
<dbReference type="InterPro" id="IPR036259">
    <property type="entry name" value="MFS_trans_sf"/>
</dbReference>
<evidence type="ECO:0000256" key="5">
    <source>
        <dbReference type="SAM" id="MobiDB-lite"/>
    </source>
</evidence>
<dbReference type="InterPro" id="IPR005829">
    <property type="entry name" value="Sugar_transporter_CS"/>
</dbReference>
<proteinExistence type="predicted"/>
<dbReference type="Gene3D" id="1.20.1720.10">
    <property type="entry name" value="Multidrug resistance protein D"/>
    <property type="match status" value="1"/>
</dbReference>
<feature type="transmembrane region" description="Helical" evidence="6">
    <location>
        <begin position="25"/>
        <end position="48"/>
    </location>
</feature>
<dbReference type="Pfam" id="PF07690">
    <property type="entry name" value="MFS_1"/>
    <property type="match status" value="1"/>
</dbReference>
<feature type="region of interest" description="Disordered" evidence="5">
    <location>
        <begin position="529"/>
        <end position="580"/>
    </location>
</feature>
<dbReference type="PROSITE" id="PS00216">
    <property type="entry name" value="SUGAR_TRANSPORT_1"/>
    <property type="match status" value="1"/>
</dbReference>
<feature type="transmembrane region" description="Helical" evidence="6">
    <location>
        <begin position="117"/>
        <end position="138"/>
    </location>
</feature>
<feature type="transmembrane region" description="Helical" evidence="6">
    <location>
        <begin position="252"/>
        <end position="271"/>
    </location>
</feature>
<feature type="transmembrane region" description="Helical" evidence="6">
    <location>
        <begin position="180"/>
        <end position="200"/>
    </location>
</feature>
<accession>A0A6A6P4Z2</accession>
<dbReference type="OrthoDB" id="2351791at2759"/>